<gene>
    <name evidence="2" type="ORF">SAMEA4029009_CIC11G00000004905</name>
</gene>
<sequence length="580" mass="65262">MPTVSPCNYRLEKKINHSLLVAVTYSEVTNHPELLDVSIEFVNTKTTKPSNSPSSTPDVEDGDEADRNSAQNESWFKSFWGSEKAPLAPSTLPEIPLFLGYVQMVGYVRLNRQIGGDGTLDAATDVYWKNQEYLSNYAEKDDEIFDGIHETAFFKDHGSDTPRKGRIGGINDLNSKRFDATTVYLLHDLAHPFNTMQMPGRNPPELPEPYHHALATDLSECIVPFYVTAQHLLFSSVSLADKLVECYKIRIPRPPGTLPPSYNTRLSGAAGDGGVVSICYSFVVGVLEQTSEAMQQRAVYFPLELKPGKKGWDREWLQRDYLQDALVDKDWKPQTVEVGADGVANGTNGTNGNQGRTEKKFIRDLDTLIESSVHVVAANERRKSSVSVQSLDYTGFIHQVPPKLKVLYQIRVNNQSLCKLTVSKPYYHVGDDIHFFLELFTDSSVTTRVVGVTTHVEAHEVFNLESESTRKTINFYKVTPTIKLNTFADAMADAYNQSGSGLVTGVVNLPRFLTQQFQLSTFMDLKYFLVCRFVLNEFETSEGPKYIDEDPARFADYIQEYKMENESSEFKFLIPLTVLP</sequence>
<dbReference type="Proteomes" id="UP000182259">
    <property type="component" value="Chromosome IV"/>
</dbReference>
<dbReference type="InterPro" id="IPR014848">
    <property type="entry name" value="Rgp1"/>
</dbReference>
<protein>
    <submittedName>
        <fullName evidence="2">CIC11C00000004905</fullName>
    </submittedName>
</protein>
<proteinExistence type="predicted"/>
<reference evidence="2 3" key="1">
    <citation type="submission" date="2016-10" db="EMBL/GenBank/DDBJ databases">
        <authorList>
            <person name="de Groot N.N."/>
        </authorList>
    </citation>
    <scope>NUCLEOTIDE SEQUENCE [LARGE SCALE GENOMIC DNA]</scope>
    <source>
        <strain evidence="2 3">PYCC 4715</strain>
    </source>
</reference>
<dbReference type="PANTHER" id="PTHR12507">
    <property type="entry name" value="REDUCED GROWTH PHENOTYPE 1 RGP1, YEAST -RELATED"/>
    <property type="match status" value="1"/>
</dbReference>
<dbReference type="Pfam" id="PF08737">
    <property type="entry name" value="Rgp1"/>
    <property type="match status" value="1"/>
</dbReference>
<dbReference type="AlphaFoldDB" id="A0A1L0BWF2"/>
<dbReference type="EMBL" id="LT635767">
    <property type="protein sequence ID" value="SGZ55687.1"/>
    <property type="molecule type" value="Genomic_DNA"/>
</dbReference>
<evidence type="ECO:0000313" key="2">
    <source>
        <dbReference type="EMBL" id="SGZ55687.1"/>
    </source>
</evidence>
<feature type="region of interest" description="Disordered" evidence="1">
    <location>
        <begin position="45"/>
        <end position="68"/>
    </location>
</feature>
<evidence type="ECO:0000313" key="3">
    <source>
        <dbReference type="Proteomes" id="UP000182259"/>
    </source>
</evidence>
<organism evidence="2 3">
    <name type="scientific">Sungouiella intermedia</name>
    <dbReference type="NCBI Taxonomy" id="45354"/>
    <lineage>
        <taxon>Eukaryota</taxon>
        <taxon>Fungi</taxon>
        <taxon>Dikarya</taxon>
        <taxon>Ascomycota</taxon>
        <taxon>Saccharomycotina</taxon>
        <taxon>Pichiomycetes</taxon>
        <taxon>Metschnikowiaceae</taxon>
        <taxon>Sungouiella</taxon>
    </lineage>
</organism>
<name>A0A1L0BWF2_9ASCO</name>
<evidence type="ECO:0000256" key="1">
    <source>
        <dbReference type="SAM" id="MobiDB-lite"/>
    </source>
</evidence>
<accession>A0A1L0BWF2</accession>
<feature type="compositionally biased region" description="Low complexity" evidence="1">
    <location>
        <begin position="45"/>
        <end position="57"/>
    </location>
</feature>